<dbReference type="PATRIC" id="fig|345309.4.peg.2865"/>
<keyword evidence="2" id="KW-1185">Reference proteome</keyword>
<accession>A0A0F3KDS2</accession>
<dbReference type="AlphaFoldDB" id="A0A0F3KDS2"/>
<name>A0A0F3KDS2_9GAMM</name>
<gene>
    <name evidence="1" type="ORF">VI08_16265</name>
</gene>
<dbReference type="OrthoDB" id="86940at2"/>
<sequence length="169" mass="17771">MDELKAFATGGAKVLEATRGDLTGDGRQGAVLVIDPPGGADAKLGEGPARDVVLVVPDASGHLQRAASNARIVPCATCGGVAGDPYGYTKVLKGEFTIVVGGGSRERWSDEYTFTWSPARKDWLATHVVRKVSDSETGKEKVVDLTAKDLGGVAFRDFDPTHVPEAHLP</sequence>
<dbReference type="EMBL" id="JZRB01000039">
    <property type="protein sequence ID" value="KJV29137.1"/>
    <property type="molecule type" value="Genomic_DNA"/>
</dbReference>
<comment type="caution">
    <text evidence="1">The sequence shown here is derived from an EMBL/GenBank/DDBJ whole genome shotgun (WGS) entry which is preliminary data.</text>
</comment>
<organism evidence="1 2">
    <name type="scientific">Luteibacter yeojuensis</name>
    <dbReference type="NCBI Taxonomy" id="345309"/>
    <lineage>
        <taxon>Bacteria</taxon>
        <taxon>Pseudomonadati</taxon>
        <taxon>Pseudomonadota</taxon>
        <taxon>Gammaproteobacteria</taxon>
        <taxon>Lysobacterales</taxon>
        <taxon>Rhodanobacteraceae</taxon>
        <taxon>Luteibacter</taxon>
    </lineage>
</organism>
<proteinExistence type="predicted"/>
<reference evidence="1 2" key="1">
    <citation type="submission" date="2015-03" db="EMBL/GenBank/DDBJ databases">
        <title>Draft genome sequence of Luteibacter yeojuensis strain SU11.</title>
        <authorList>
            <person name="Sulaiman J."/>
            <person name="Priya K."/>
            <person name="Chan K.-G."/>
        </authorList>
    </citation>
    <scope>NUCLEOTIDE SEQUENCE [LARGE SCALE GENOMIC DNA]</scope>
    <source>
        <strain evidence="1 2">SU11</strain>
    </source>
</reference>
<protein>
    <submittedName>
        <fullName evidence="1">Uncharacterized protein</fullName>
    </submittedName>
</protein>
<evidence type="ECO:0000313" key="1">
    <source>
        <dbReference type="EMBL" id="KJV29137.1"/>
    </source>
</evidence>
<dbReference type="Proteomes" id="UP000033651">
    <property type="component" value="Unassembled WGS sequence"/>
</dbReference>
<evidence type="ECO:0000313" key="2">
    <source>
        <dbReference type="Proteomes" id="UP000033651"/>
    </source>
</evidence>